<sequence length="169" mass="18941">MPGPLLTFLSALFKIPKYKLFQSIVHDIEELLQPLEDEVHKEAEEQLKPDGETIRMLVYISHMCNNVCANPIIASSVVSDNEAHPSIKFGNEVIHELLNWIEEADARLVSNSVNELLGCNFSTWDTAGDDSMSKVGTKHAAFLMNFGETDTLSELDEELAEKDLIDDKH</sequence>
<evidence type="ECO:0000313" key="2">
    <source>
        <dbReference type="Proteomes" id="UP000828390"/>
    </source>
</evidence>
<comment type="caution">
    <text evidence="1">The sequence shown here is derived from an EMBL/GenBank/DDBJ whole genome shotgun (WGS) entry which is preliminary data.</text>
</comment>
<organism evidence="1 2">
    <name type="scientific">Dreissena polymorpha</name>
    <name type="common">Zebra mussel</name>
    <name type="synonym">Mytilus polymorpha</name>
    <dbReference type="NCBI Taxonomy" id="45954"/>
    <lineage>
        <taxon>Eukaryota</taxon>
        <taxon>Metazoa</taxon>
        <taxon>Spiralia</taxon>
        <taxon>Lophotrochozoa</taxon>
        <taxon>Mollusca</taxon>
        <taxon>Bivalvia</taxon>
        <taxon>Autobranchia</taxon>
        <taxon>Heteroconchia</taxon>
        <taxon>Euheterodonta</taxon>
        <taxon>Imparidentia</taxon>
        <taxon>Neoheterodontei</taxon>
        <taxon>Myida</taxon>
        <taxon>Dreissenoidea</taxon>
        <taxon>Dreissenidae</taxon>
        <taxon>Dreissena</taxon>
    </lineage>
</organism>
<gene>
    <name evidence="1" type="ORF">DPMN_029214</name>
</gene>
<evidence type="ECO:0000313" key="1">
    <source>
        <dbReference type="EMBL" id="KAH3866158.1"/>
    </source>
</evidence>
<reference evidence="1" key="2">
    <citation type="submission" date="2020-11" db="EMBL/GenBank/DDBJ databases">
        <authorList>
            <person name="McCartney M.A."/>
            <person name="Auch B."/>
            <person name="Kono T."/>
            <person name="Mallez S."/>
            <person name="Becker A."/>
            <person name="Gohl D.M."/>
            <person name="Silverstein K.A.T."/>
            <person name="Koren S."/>
            <person name="Bechman K.B."/>
            <person name="Herman A."/>
            <person name="Abrahante J.E."/>
            <person name="Garbe J."/>
        </authorList>
    </citation>
    <scope>NUCLEOTIDE SEQUENCE</scope>
    <source>
        <strain evidence="1">Duluth1</strain>
        <tissue evidence="1">Whole animal</tissue>
    </source>
</reference>
<reference evidence="1" key="1">
    <citation type="journal article" date="2019" name="bioRxiv">
        <title>The Genome of the Zebra Mussel, Dreissena polymorpha: A Resource for Invasive Species Research.</title>
        <authorList>
            <person name="McCartney M.A."/>
            <person name="Auch B."/>
            <person name="Kono T."/>
            <person name="Mallez S."/>
            <person name="Zhang Y."/>
            <person name="Obille A."/>
            <person name="Becker A."/>
            <person name="Abrahante J.E."/>
            <person name="Garbe J."/>
            <person name="Badalamenti J.P."/>
            <person name="Herman A."/>
            <person name="Mangelson H."/>
            <person name="Liachko I."/>
            <person name="Sullivan S."/>
            <person name="Sone E.D."/>
            <person name="Koren S."/>
            <person name="Silverstein K.A.T."/>
            <person name="Beckman K.B."/>
            <person name="Gohl D.M."/>
        </authorList>
    </citation>
    <scope>NUCLEOTIDE SEQUENCE</scope>
    <source>
        <strain evidence="1">Duluth1</strain>
        <tissue evidence="1">Whole animal</tissue>
    </source>
</reference>
<protein>
    <submittedName>
        <fullName evidence="1">Uncharacterized protein</fullName>
    </submittedName>
</protein>
<keyword evidence="2" id="KW-1185">Reference proteome</keyword>
<dbReference type="AlphaFoldDB" id="A0A9D4RG15"/>
<name>A0A9D4RG15_DREPO</name>
<dbReference type="Proteomes" id="UP000828390">
    <property type="component" value="Unassembled WGS sequence"/>
</dbReference>
<dbReference type="EMBL" id="JAIWYP010000002">
    <property type="protein sequence ID" value="KAH3866158.1"/>
    <property type="molecule type" value="Genomic_DNA"/>
</dbReference>
<accession>A0A9D4RG15</accession>
<proteinExistence type="predicted"/>